<proteinExistence type="inferred from homology"/>
<dbReference type="PANTHER" id="PTHR36512:SF3">
    <property type="entry name" value="BLR5678 PROTEIN"/>
    <property type="match status" value="1"/>
</dbReference>
<dbReference type="HOGENOM" id="CLU_044458_1_0_5"/>
<dbReference type="Proteomes" id="UP000000491">
    <property type="component" value="Chromosome"/>
</dbReference>
<dbReference type="RefSeq" id="WP_013933641.1">
    <property type="nucleotide sequence ID" value="NC_015709.1"/>
</dbReference>
<dbReference type="AlphaFoldDB" id="F8EUV4"/>
<dbReference type="PANTHER" id="PTHR36512">
    <property type="entry name" value="D-AMINOPEPTIDASE"/>
    <property type="match status" value="1"/>
</dbReference>
<dbReference type="MEROPS" id="P01.101"/>
<name>F8EUV4_ZYMMT</name>
<dbReference type="KEGG" id="zmp:Zymop_0339"/>
<dbReference type="GO" id="GO:0004177">
    <property type="term" value="F:aminopeptidase activity"/>
    <property type="evidence" value="ECO:0007669"/>
    <property type="project" value="TreeGrafter"/>
</dbReference>
<dbReference type="InterPro" id="IPR016117">
    <property type="entry name" value="ArgJ-like_dom_sf"/>
</dbReference>
<comment type="similarity">
    <text evidence="1">Belongs to the peptidase S58 family.</text>
</comment>
<dbReference type="eggNOG" id="COG3191">
    <property type="taxonomic scope" value="Bacteria"/>
</dbReference>
<dbReference type="EMBL" id="CP002865">
    <property type="protein sequence ID" value="AEI37242.1"/>
    <property type="molecule type" value="Genomic_DNA"/>
</dbReference>
<dbReference type="Pfam" id="PF03576">
    <property type="entry name" value="Peptidase_S58"/>
    <property type="match status" value="1"/>
</dbReference>
<dbReference type="CDD" id="cd02252">
    <property type="entry name" value="nylC_like"/>
    <property type="match status" value="1"/>
</dbReference>
<dbReference type="SUPFAM" id="SSF56266">
    <property type="entry name" value="DmpA/ArgJ-like"/>
    <property type="match status" value="1"/>
</dbReference>
<evidence type="ECO:0000256" key="1">
    <source>
        <dbReference type="ARBA" id="ARBA00007068"/>
    </source>
</evidence>
<reference evidence="2 3" key="1">
    <citation type="journal article" date="2011" name="J. Bacteriol.">
        <title>Genome sequence of the ethanol-producing Zymomonas mobilis subsp. pomaceae lectotype strain ATCC 29192.</title>
        <authorList>
            <person name="Kouvelis V.N."/>
            <person name="Davenport K.W."/>
            <person name="Brettin T.S."/>
            <person name="Bruce D."/>
            <person name="Detter C."/>
            <person name="Han C.S."/>
            <person name="Nolan M."/>
            <person name="Tapia R."/>
            <person name="Damoulaki A."/>
            <person name="Kyrpides N.C."/>
            <person name="Typas M.A."/>
            <person name="Pappas K.M."/>
        </authorList>
    </citation>
    <scope>NUCLEOTIDE SEQUENCE [LARGE SCALE GENOMIC DNA]</scope>
    <source>
        <strain evidence="3">ATCC 29192 / DSM 22645 / JCM 10191 / CCUG 17912 / NBRC 13757 / NCIMB 11200 / NRRL B-4491 / Barker I</strain>
    </source>
</reference>
<dbReference type="PATRIC" id="fig|579138.3.peg.356"/>
<organism evidence="2 3">
    <name type="scientific">Zymomonas mobilis subsp. pomaceae (strain ATCC 29192 / DSM 22645 / JCM 10191 / CCUG 17912 / NBRC 13757 / NCIMB 11200 / NRRL B-4491 / Barker I)</name>
    <dbReference type="NCBI Taxonomy" id="579138"/>
    <lineage>
        <taxon>Bacteria</taxon>
        <taxon>Pseudomonadati</taxon>
        <taxon>Pseudomonadota</taxon>
        <taxon>Alphaproteobacteria</taxon>
        <taxon>Sphingomonadales</taxon>
        <taxon>Zymomonadaceae</taxon>
        <taxon>Zymomonas</taxon>
    </lineage>
</organism>
<dbReference type="InterPro" id="IPR005321">
    <property type="entry name" value="Peptidase_S58_DmpA"/>
</dbReference>
<dbReference type="STRING" id="579138.Zymop_0339"/>
<accession>F8EUV4</accession>
<evidence type="ECO:0000313" key="2">
    <source>
        <dbReference type="EMBL" id="AEI37242.1"/>
    </source>
</evidence>
<protein>
    <submittedName>
        <fullName evidence="2">Peptidase S58 DmpA</fullName>
    </submittedName>
</protein>
<evidence type="ECO:0000313" key="3">
    <source>
        <dbReference type="Proteomes" id="UP000000491"/>
    </source>
</evidence>
<sequence>MPGLRNLITDVEGILVGQAHDEAVVSGVTVITCPSLWTAAVDIRGGGPGGRETSVLDAENLVGGLHALVFTGGSVFGLAAAEAVTVELAYRGEGLKLNPQHYPVPIVPAAVLYDLANEGDKNWGKRPPYYHLGVKALKAVAADFSLGSVGAGRGAMAGHVKGGIGSASLDLGGGLIVGALVAANPVGSPYMADNQSFWAWPFEIGQEFGGKRPDSSFLANPDIFPDEGRLTDMARLKGGANTMLAVIATTAKLNRNQVKRLAIMAQDGFARAVRPVHTPFDGDSLFALSSGAIDIGEDKMANIEVARIGSAAADCVARAIARAVYHANK</sequence>
<dbReference type="Gene3D" id="3.60.70.12">
    <property type="entry name" value="L-amino peptidase D-ALA esterase/amidase"/>
    <property type="match status" value="1"/>
</dbReference>
<gene>
    <name evidence="2" type="ordered locus">Zymop_0339</name>
</gene>